<feature type="region of interest" description="Disordered" evidence="1">
    <location>
        <begin position="1"/>
        <end position="20"/>
    </location>
</feature>
<feature type="compositionally biased region" description="Basic residues" evidence="1">
    <location>
        <begin position="489"/>
        <end position="522"/>
    </location>
</feature>
<protein>
    <submittedName>
        <fullName evidence="3">Uncharacterized protein</fullName>
    </submittedName>
</protein>
<sequence length="522" mass="55245">MRRRSQKQPRRSPRVGGEGETHVSLDIEKLFGVKKDKVETFINELFLTAIVANSINGTAAGEAAGEAAAAERRARAVLELVAYWVIMYEQLGLGDALIPTFGIQEGGNGEQLALQNVKILNSAQEAVLATVPEAYKGTLATSFNTLNIKNDDLQAKINDIKTSSKGGWGGLLVTAALGLVGGLAAAANNIIDIVGPSVLRAEINAATASVAVGAVLGVGETSIDALQQGTLALFFNGDALAMQGVHAVVTTGQAAPGVIMGAVSSVWGAIGTVAKGTRGGVAADAAAAAVEKENMSKLAQATFDIEWATVKASERAENITGQTSTALVANPKGTETDTLELQTFFNSIANRKLAAQPVFAEYTTNFLKINWAWVSAYNAEKWAAYSMTQANRLALQVLVVAAKNPTAVSLVLFKLGIGAVAGLAILPAVDRYLKGIHSKQKLELVLAEMKPQIDSVNNEIDRLLTRLRPPAIADAQSNAAAGATAGRRLTSRHRRRHAPSLPRRTRRSSSGRRQRSSRRRRE</sequence>
<feature type="transmembrane region" description="Helical" evidence="2">
    <location>
        <begin position="407"/>
        <end position="429"/>
    </location>
</feature>
<feature type="compositionally biased region" description="Basic residues" evidence="1">
    <location>
        <begin position="1"/>
        <end position="13"/>
    </location>
</feature>
<evidence type="ECO:0000313" key="3">
    <source>
        <dbReference type="EMBL" id="QHU04543.1"/>
    </source>
</evidence>
<name>A0A6C0JGN2_9ZZZZ</name>
<feature type="transmembrane region" description="Helical" evidence="2">
    <location>
        <begin position="166"/>
        <end position="187"/>
    </location>
</feature>
<reference evidence="3" key="1">
    <citation type="journal article" date="2020" name="Nature">
        <title>Giant virus diversity and host interactions through global metagenomics.</title>
        <authorList>
            <person name="Schulz F."/>
            <person name="Roux S."/>
            <person name="Paez-Espino D."/>
            <person name="Jungbluth S."/>
            <person name="Walsh D.A."/>
            <person name="Denef V.J."/>
            <person name="McMahon K.D."/>
            <person name="Konstantinidis K.T."/>
            <person name="Eloe-Fadrosh E.A."/>
            <person name="Kyrpides N.C."/>
            <person name="Woyke T."/>
        </authorList>
    </citation>
    <scope>NUCLEOTIDE SEQUENCE</scope>
    <source>
        <strain evidence="3">GVMAG-M-3300027708-51</strain>
    </source>
</reference>
<evidence type="ECO:0000256" key="2">
    <source>
        <dbReference type="SAM" id="Phobius"/>
    </source>
</evidence>
<keyword evidence="2" id="KW-1133">Transmembrane helix</keyword>
<organism evidence="3">
    <name type="scientific">viral metagenome</name>
    <dbReference type="NCBI Taxonomy" id="1070528"/>
    <lineage>
        <taxon>unclassified sequences</taxon>
        <taxon>metagenomes</taxon>
        <taxon>organismal metagenomes</taxon>
    </lineage>
</organism>
<proteinExistence type="predicted"/>
<accession>A0A6C0JGN2</accession>
<keyword evidence="2" id="KW-0812">Transmembrane</keyword>
<feature type="compositionally biased region" description="Low complexity" evidence="1">
    <location>
        <begin position="475"/>
        <end position="488"/>
    </location>
</feature>
<dbReference type="EMBL" id="MN740401">
    <property type="protein sequence ID" value="QHU04543.1"/>
    <property type="molecule type" value="Genomic_DNA"/>
</dbReference>
<evidence type="ECO:0000256" key="1">
    <source>
        <dbReference type="SAM" id="MobiDB-lite"/>
    </source>
</evidence>
<feature type="region of interest" description="Disordered" evidence="1">
    <location>
        <begin position="475"/>
        <end position="522"/>
    </location>
</feature>
<dbReference type="AlphaFoldDB" id="A0A6C0JGN2"/>
<keyword evidence="2" id="KW-0472">Membrane</keyword>